<keyword evidence="2" id="KW-0812">Transmembrane</keyword>
<evidence type="ECO:0000313" key="5">
    <source>
        <dbReference type="EMBL" id="GEP54887.1"/>
    </source>
</evidence>
<feature type="domain" description="YknX-like beta-barrel" evidence="4">
    <location>
        <begin position="269"/>
        <end position="358"/>
    </location>
</feature>
<reference evidence="5 6" key="1">
    <citation type="submission" date="2019-07" db="EMBL/GenBank/DDBJ databases">
        <title>Whole genome shotgun sequence of Reyranella soli NBRC 108950.</title>
        <authorList>
            <person name="Hosoyama A."/>
            <person name="Uohara A."/>
            <person name="Ohji S."/>
            <person name="Ichikawa N."/>
        </authorList>
    </citation>
    <scope>NUCLEOTIDE SEQUENCE [LARGE SCALE GENOMIC DNA]</scope>
    <source>
        <strain evidence="5 6">NBRC 108950</strain>
    </source>
</reference>
<dbReference type="AlphaFoldDB" id="A0A512N7C5"/>
<name>A0A512N7C5_9HYPH</name>
<dbReference type="InterPro" id="IPR058625">
    <property type="entry name" value="MdtA-like_BSH"/>
</dbReference>
<keyword evidence="2" id="KW-0472">Membrane</keyword>
<gene>
    <name evidence="5" type="ORF">RSO01_20530</name>
</gene>
<organism evidence="5 6">
    <name type="scientific">Reyranella soli</name>
    <dbReference type="NCBI Taxonomy" id="1230389"/>
    <lineage>
        <taxon>Bacteria</taxon>
        <taxon>Pseudomonadati</taxon>
        <taxon>Pseudomonadota</taxon>
        <taxon>Alphaproteobacteria</taxon>
        <taxon>Hyphomicrobiales</taxon>
        <taxon>Reyranellaceae</taxon>
        <taxon>Reyranella</taxon>
    </lineage>
</organism>
<dbReference type="Pfam" id="PF25917">
    <property type="entry name" value="BSH_RND"/>
    <property type="match status" value="1"/>
</dbReference>
<dbReference type="Gene3D" id="2.40.30.170">
    <property type="match status" value="1"/>
</dbReference>
<dbReference type="SUPFAM" id="SSF111369">
    <property type="entry name" value="HlyD-like secretion proteins"/>
    <property type="match status" value="2"/>
</dbReference>
<evidence type="ECO:0000313" key="6">
    <source>
        <dbReference type="Proteomes" id="UP000321058"/>
    </source>
</evidence>
<evidence type="ECO:0000256" key="2">
    <source>
        <dbReference type="SAM" id="Phobius"/>
    </source>
</evidence>
<dbReference type="OrthoDB" id="9811754at2"/>
<dbReference type="GO" id="GO:0030313">
    <property type="term" value="C:cell envelope"/>
    <property type="evidence" value="ECO:0007669"/>
    <property type="project" value="UniProtKB-SubCell"/>
</dbReference>
<dbReference type="Proteomes" id="UP000321058">
    <property type="component" value="Unassembled WGS sequence"/>
</dbReference>
<proteinExistence type="predicted"/>
<evidence type="ECO:0000259" key="3">
    <source>
        <dbReference type="Pfam" id="PF25917"/>
    </source>
</evidence>
<dbReference type="PANTHER" id="PTHR30386:SF19">
    <property type="entry name" value="MULTIDRUG EXPORT PROTEIN EMRA-RELATED"/>
    <property type="match status" value="1"/>
</dbReference>
<sequence>MANRDFFRRLGLADEVAAPAITKLGAKLKQPRNLRRALLALGPIVVLAGGLFAYTTGGRYVSTDNAYVHAGKLTVATDVSGIVADVAVKESQKVEKGQVLFTLDQEPFRIALAGAEANLGTVRNQLVTMQATYRQKLAQVAQAKTDVAFYETSFQRQQDLLKRGVSAQATYDQAGHDLDAARERVTMAQNDAAATLAQLGGNVDAPIEQNPNYLAAQAQVDKAKRDLTRTTVLAPIPGIVTNVDALQVGEYLPAAQPAFSLVSSADVWIEANPKESDLTYLKEGASAVVTIDAYPGREWKAKVTSVAPATGTEFSVLPAQNATGNWVKVVQRVPIRLAVHMPADAPSLRTGMSATVEIDTGHQRSIADLFGSAKSMVGM</sequence>
<dbReference type="RefSeq" id="WP_147148860.1">
    <property type="nucleotide sequence ID" value="NZ_BKAJ01000032.1"/>
</dbReference>
<evidence type="ECO:0000259" key="4">
    <source>
        <dbReference type="Pfam" id="PF25990"/>
    </source>
</evidence>
<feature type="domain" description="Multidrug resistance protein MdtA-like barrel-sandwich hybrid" evidence="3">
    <location>
        <begin position="73"/>
        <end position="262"/>
    </location>
</feature>
<protein>
    <submittedName>
        <fullName evidence="5">Hemolysin secretion protein D</fullName>
    </submittedName>
</protein>
<keyword evidence="6" id="KW-1185">Reference proteome</keyword>
<evidence type="ECO:0000256" key="1">
    <source>
        <dbReference type="ARBA" id="ARBA00004196"/>
    </source>
</evidence>
<dbReference type="PANTHER" id="PTHR30386">
    <property type="entry name" value="MEMBRANE FUSION SUBUNIT OF EMRAB-TOLC MULTIDRUG EFFLUX PUMP"/>
    <property type="match status" value="1"/>
</dbReference>
<dbReference type="InterPro" id="IPR058636">
    <property type="entry name" value="Beta-barrel_YknX"/>
</dbReference>
<comment type="caution">
    <text evidence="5">The sequence shown here is derived from an EMBL/GenBank/DDBJ whole genome shotgun (WGS) entry which is preliminary data.</text>
</comment>
<dbReference type="Pfam" id="PF25990">
    <property type="entry name" value="Beta-barrel_YknX"/>
    <property type="match status" value="1"/>
</dbReference>
<dbReference type="Gene3D" id="2.40.50.100">
    <property type="match status" value="1"/>
</dbReference>
<dbReference type="Gene3D" id="1.10.287.470">
    <property type="entry name" value="Helix hairpin bin"/>
    <property type="match status" value="1"/>
</dbReference>
<dbReference type="InterPro" id="IPR050739">
    <property type="entry name" value="MFP"/>
</dbReference>
<dbReference type="GO" id="GO:0055085">
    <property type="term" value="P:transmembrane transport"/>
    <property type="evidence" value="ECO:0007669"/>
    <property type="project" value="InterPro"/>
</dbReference>
<dbReference type="EMBL" id="BKAJ01000032">
    <property type="protein sequence ID" value="GEP54887.1"/>
    <property type="molecule type" value="Genomic_DNA"/>
</dbReference>
<feature type="transmembrane region" description="Helical" evidence="2">
    <location>
        <begin position="37"/>
        <end position="55"/>
    </location>
</feature>
<accession>A0A512N7C5</accession>
<keyword evidence="2" id="KW-1133">Transmembrane helix</keyword>
<comment type="subcellular location">
    <subcellularLocation>
        <location evidence="1">Cell envelope</location>
    </subcellularLocation>
</comment>